<accession>A0A8X7S081</accession>
<dbReference type="EMBL" id="JAAMPC010000008">
    <property type="protein sequence ID" value="KAG2298748.1"/>
    <property type="molecule type" value="Genomic_DNA"/>
</dbReference>
<dbReference type="InterPro" id="IPR057136">
    <property type="entry name" value="At2g35280_TPR_dom"/>
</dbReference>
<comment type="caution">
    <text evidence="2">The sequence shown here is derived from an EMBL/GenBank/DDBJ whole genome shotgun (WGS) entry which is preliminary data.</text>
</comment>
<keyword evidence="3" id="KW-1185">Reference proteome</keyword>
<dbReference type="AlphaFoldDB" id="A0A8X7S081"/>
<evidence type="ECO:0000259" key="1">
    <source>
        <dbReference type="Pfam" id="PF23310"/>
    </source>
</evidence>
<evidence type="ECO:0000313" key="3">
    <source>
        <dbReference type="Proteomes" id="UP000886595"/>
    </source>
</evidence>
<gene>
    <name evidence="2" type="ORF">Bca52824_035220</name>
</gene>
<dbReference type="Proteomes" id="UP000886595">
    <property type="component" value="Unassembled WGS sequence"/>
</dbReference>
<name>A0A8X7S081_BRACI</name>
<sequence length="213" mass="24494">MATNRNRSKFELLPTELQTEIIWRLAKMSRPAVRNLLAAIPPLARAANVPIVYKNINIHGLTVNPRASMTMYHDLMERCLASGNVQAHYVRRIIEYFENDNVAGGLPHLRISSEGSYQKAVYLYGIIKLCSGEPAIGRAMIDSLGWMENKARVDNCWRRIKQSLHGVRVLQLQSYTATYWNTRATITCHPDNVEERCDNCFYYKQITKFVFII</sequence>
<dbReference type="PANTHER" id="PTHR33784:SF42">
    <property type="entry name" value="F-BOX DOMAIN-CONTAINING PROTEIN"/>
    <property type="match status" value="1"/>
</dbReference>
<feature type="domain" description="At2g35280-like TPR" evidence="1">
    <location>
        <begin position="74"/>
        <end position="164"/>
    </location>
</feature>
<dbReference type="InterPro" id="IPR040338">
    <property type="entry name" value="At1g67623-like"/>
</dbReference>
<reference evidence="2 3" key="1">
    <citation type="submission" date="2020-02" db="EMBL/GenBank/DDBJ databases">
        <authorList>
            <person name="Ma Q."/>
            <person name="Huang Y."/>
            <person name="Song X."/>
            <person name="Pei D."/>
        </authorList>
    </citation>
    <scope>NUCLEOTIDE SEQUENCE [LARGE SCALE GENOMIC DNA]</scope>
    <source>
        <strain evidence="2">Sxm20200214</strain>
        <tissue evidence="2">Leaf</tissue>
    </source>
</reference>
<dbReference type="PANTHER" id="PTHR33784">
    <property type="entry name" value="OS05G0482100 PROTEIN"/>
    <property type="match status" value="1"/>
</dbReference>
<proteinExistence type="predicted"/>
<organism evidence="2 3">
    <name type="scientific">Brassica carinata</name>
    <name type="common">Ethiopian mustard</name>
    <name type="synonym">Abyssinian cabbage</name>
    <dbReference type="NCBI Taxonomy" id="52824"/>
    <lineage>
        <taxon>Eukaryota</taxon>
        <taxon>Viridiplantae</taxon>
        <taxon>Streptophyta</taxon>
        <taxon>Embryophyta</taxon>
        <taxon>Tracheophyta</taxon>
        <taxon>Spermatophyta</taxon>
        <taxon>Magnoliopsida</taxon>
        <taxon>eudicotyledons</taxon>
        <taxon>Gunneridae</taxon>
        <taxon>Pentapetalae</taxon>
        <taxon>rosids</taxon>
        <taxon>malvids</taxon>
        <taxon>Brassicales</taxon>
        <taxon>Brassicaceae</taxon>
        <taxon>Brassiceae</taxon>
        <taxon>Brassica</taxon>
    </lineage>
</organism>
<dbReference type="Pfam" id="PF23310">
    <property type="entry name" value="TPR_27"/>
    <property type="match status" value="1"/>
</dbReference>
<evidence type="ECO:0000313" key="2">
    <source>
        <dbReference type="EMBL" id="KAG2298748.1"/>
    </source>
</evidence>
<dbReference type="OrthoDB" id="1076208at2759"/>
<protein>
    <recommendedName>
        <fullName evidence="1">At2g35280-like TPR domain-containing protein</fullName>
    </recommendedName>
</protein>